<dbReference type="Proteomes" id="UP000253741">
    <property type="component" value="Unassembled WGS sequence"/>
</dbReference>
<gene>
    <name evidence="1" type="ORF">DVH02_29355</name>
</gene>
<organism evidence="1 2">
    <name type="scientific">Streptomyces corynorhini</name>
    <dbReference type="NCBI Taxonomy" id="2282652"/>
    <lineage>
        <taxon>Bacteria</taxon>
        <taxon>Bacillati</taxon>
        <taxon>Actinomycetota</taxon>
        <taxon>Actinomycetes</taxon>
        <taxon>Kitasatosporales</taxon>
        <taxon>Streptomycetaceae</taxon>
        <taxon>Streptomyces</taxon>
    </lineage>
</organism>
<accession>A0A370AYM1</accession>
<comment type="caution">
    <text evidence="1">The sequence shown here is derived from an EMBL/GenBank/DDBJ whole genome shotgun (WGS) entry which is preliminary data.</text>
</comment>
<dbReference type="RefSeq" id="WP_114626891.1">
    <property type="nucleotide sequence ID" value="NZ_QQNA01000290.1"/>
</dbReference>
<evidence type="ECO:0000313" key="1">
    <source>
        <dbReference type="EMBL" id="RDG34670.1"/>
    </source>
</evidence>
<reference evidence="1 2" key="1">
    <citation type="submission" date="2018-07" db="EMBL/GenBank/DDBJ databases">
        <title>Streptomyces species from bats.</title>
        <authorList>
            <person name="Dunlap C."/>
        </authorList>
    </citation>
    <scope>NUCLEOTIDE SEQUENCE [LARGE SCALE GENOMIC DNA]</scope>
    <source>
        <strain evidence="1 2">AC230</strain>
    </source>
</reference>
<dbReference type="AlphaFoldDB" id="A0A370AYM1"/>
<protein>
    <submittedName>
        <fullName evidence="1">Uncharacterized protein</fullName>
    </submittedName>
</protein>
<evidence type="ECO:0000313" key="2">
    <source>
        <dbReference type="Proteomes" id="UP000253741"/>
    </source>
</evidence>
<dbReference type="EMBL" id="QQNA01000290">
    <property type="protein sequence ID" value="RDG34670.1"/>
    <property type="molecule type" value="Genomic_DNA"/>
</dbReference>
<keyword evidence="2" id="KW-1185">Reference proteome</keyword>
<name>A0A370AYM1_9ACTN</name>
<sequence length="131" mass="14395">MKKSDLLKSITEMESTVFRVGQVARQFLADQPRLARVATDITTSVSSGHGHIKVDVASLDDVLTWSSDIGVEPDRTFHQYPSGTGFEFLSAQTMLHEVEVCVAAVALFYTTQEWEARLVEAGRPEVAGRPA</sequence>
<proteinExistence type="predicted"/>
<dbReference type="OrthoDB" id="4337726at2"/>